<organism evidence="1 2">
    <name type="scientific">Lentibacillus salinarum</name>
    <dbReference type="NCBI Taxonomy" id="446820"/>
    <lineage>
        <taxon>Bacteria</taxon>
        <taxon>Bacillati</taxon>
        <taxon>Bacillota</taxon>
        <taxon>Bacilli</taxon>
        <taxon>Bacillales</taxon>
        <taxon>Bacillaceae</taxon>
        <taxon>Lentibacillus</taxon>
    </lineage>
</organism>
<dbReference type="RefSeq" id="WP_382401375.1">
    <property type="nucleotide sequence ID" value="NZ_JBHTNH010000028.1"/>
</dbReference>
<accession>A0ABW3ZW57</accession>
<evidence type="ECO:0000313" key="1">
    <source>
        <dbReference type="EMBL" id="MFD1362631.1"/>
    </source>
</evidence>
<dbReference type="Proteomes" id="UP001597178">
    <property type="component" value="Unassembled WGS sequence"/>
</dbReference>
<keyword evidence="2" id="KW-1185">Reference proteome</keyword>
<dbReference type="EMBL" id="JBHTNH010000028">
    <property type="protein sequence ID" value="MFD1362631.1"/>
    <property type="molecule type" value="Genomic_DNA"/>
</dbReference>
<dbReference type="InterPro" id="IPR026988">
    <property type="entry name" value="YaaC-like"/>
</dbReference>
<comment type="caution">
    <text evidence="1">The sequence shown here is derived from an EMBL/GenBank/DDBJ whole genome shotgun (WGS) entry which is preliminary data.</text>
</comment>
<gene>
    <name evidence="1" type="ORF">ACFQ4A_13300</name>
</gene>
<dbReference type="Pfam" id="PF14175">
    <property type="entry name" value="YaaC"/>
    <property type="match status" value="1"/>
</dbReference>
<proteinExistence type="predicted"/>
<name>A0ABW3ZW57_9BACI</name>
<evidence type="ECO:0000313" key="2">
    <source>
        <dbReference type="Proteomes" id="UP001597178"/>
    </source>
</evidence>
<sequence>METKQLTDFYTYLQSQQTAQHYLYGCYQQMSDMDAAVKSFENSHAFMQYLDHGIRFFENGQKLETLLQPVLFFYGMVHLLKAALLTSRPHYPESTAILAHGVSTRKRKKRDYTFMDDEMKIQHNGLYPYFSEHLFAIKESPFSKIKMERLLSLIPEMTALFGFHNNERMIAVGEPGTALFNFPASLLDSYHLTGNAFIKRIKPYLPRIRHIETGASMIQVELAQPFQPEENSPFFTDRERGALYFPVRREDYLPVSEIMVHYLLLYNLSMLCRYEPEWWGDLLAAKPEQDFPFIKTFLKTTSEKVPLMIGELLMQKHVSY</sequence>
<reference evidence="2" key="1">
    <citation type="journal article" date="2019" name="Int. J. Syst. Evol. Microbiol.">
        <title>The Global Catalogue of Microorganisms (GCM) 10K type strain sequencing project: providing services to taxonomists for standard genome sequencing and annotation.</title>
        <authorList>
            <consortium name="The Broad Institute Genomics Platform"/>
            <consortium name="The Broad Institute Genome Sequencing Center for Infectious Disease"/>
            <person name="Wu L."/>
            <person name="Ma J."/>
        </authorList>
    </citation>
    <scope>NUCLEOTIDE SEQUENCE [LARGE SCALE GENOMIC DNA]</scope>
    <source>
        <strain evidence="2">CCUG 54822</strain>
    </source>
</reference>
<protein>
    <submittedName>
        <fullName evidence="1">YaaC family protein</fullName>
    </submittedName>
</protein>